<feature type="active site" description="N6-AMP-lysine intermediate" evidence="12">
    <location>
        <position position="130"/>
    </location>
</feature>
<dbReference type="NCBIfam" id="NF005932">
    <property type="entry name" value="PRK07956.1"/>
    <property type="match status" value="1"/>
</dbReference>
<evidence type="ECO:0000256" key="2">
    <source>
        <dbReference type="ARBA" id="ARBA00022598"/>
    </source>
</evidence>
<keyword evidence="8 12" id="KW-0520">NAD</keyword>
<dbReference type="InterPro" id="IPR013839">
    <property type="entry name" value="DNAligase_adenylation"/>
</dbReference>
<dbReference type="InterPro" id="IPR036420">
    <property type="entry name" value="BRCT_dom_sf"/>
</dbReference>
<feature type="binding site" evidence="12">
    <location>
        <position position="187"/>
    </location>
    <ligand>
        <name>NAD(+)</name>
        <dbReference type="ChEBI" id="CHEBI:57540"/>
    </ligand>
</feature>
<sequence length="833" mass="90635">MTRIEDKPVADLSQSEAAQELERLALEMAEHDRRYYDDDEPTVSDAEYDALRRRNSAIEGRFPELIREDSPSRRVGAAPSGKFAKLRHAVPMLSLDNAFTDEDVGDFARRVRRMLKLDEDAPLAITAEPKIDGLSLNLRYEDGKLVSAATRGDGAVGEDVTANALTIPDIPHRLHGKRIPVLEVRGEVYMTHADFRALNARLAQGTAKAEPPEEGDHADELEEAEEAGDKPAARQFANPRNAAAGSLRQKDPSITRSRPLRFFAYAWGEASSLPGKTQTEVVEAFGRMGFTTNLQSLDGRSAPLMKRCMTVDELVAHYHAIEDMRATLGYDIDGVVYKVDDLEQQEQLGFVSRSPRWAIAHKFSAEKATTVVEAIDINVGRTGKLAPLARLTPVTVGGVVVSNATLHNEDYIAGHDADGNPIRGGKDIRIGDTVVIQRAGDVIPQVLDVVLERRPAGSVPYQFPDHCPVCGSKAVRELNPRTGRLDSVRICTAGLTCPAQGREAMKHFVSRHAFDIVGFGETYIEALFDAGLVRQPADIFKLKFEPLREAIEARRQMLADERRKANGEELPKKAAKKAETGKQIENLLEAIDQRRTIALDRFIFALGIPDIGETTAKALSRHFDDVPALMAGVEAAAKQQPSEAWAELSALEGIGEKSFAQLIEANDKPLQGLKANQRVALKARYGDEAGVAEAVARAREGQPGEAFLRLTRDSDIGTVATLSLIHFFDEDHNREAVQALLDAGVSTENARPKVSGSSPFAGKTIVFTGSLERMSRDEAQAMAEGLGAKVSGSVSKKTDLVVAGPGAGSKLDTARALGVEVIDEDAWFERVGA</sequence>
<evidence type="ECO:0000256" key="1">
    <source>
        <dbReference type="ARBA" id="ARBA00004067"/>
    </source>
</evidence>
<feature type="binding site" evidence="12">
    <location>
        <position position="338"/>
    </location>
    <ligand>
        <name>NAD(+)</name>
        <dbReference type="ChEBI" id="CHEBI:57540"/>
    </ligand>
</feature>
<evidence type="ECO:0000256" key="10">
    <source>
        <dbReference type="ARBA" id="ARBA00023211"/>
    </source>
</evidence>
<dbReference type="SMART" id="SM00292">
    <property type="entry name" value="BRCT"/>
    <property type="match status" value="1"/>
</dbReference>
<feature type="binding site" evidence="12">
    <location>
        <position position="128"/>
    </location>
    <ligand>
        <name>NAD(+)</name>
        <dbReference type="ChEBI" id="CHEBI:57540"/>
    </ligand>
</feature>
<dbReference type="PANTHER" id="PTHR23389">
    <property type="entry name" value="CHROMOSOME TRANSMISSION FIDELITY FACTOR 18"/>
    <property type="match status" value="1"/>
</dbReference>
<feature type="domain" description="BRCT" evidence="14">
    <location>
        <begin position="755"/>
        <end position="833"/>
    </location>
</feature>
<dbReference type="PANTHER" id="PTHR23389:SF9">
    <property type="entry name" value="DNA LIGASE"/>
    <property type="match status" value="1"/>
</dbReference>
<dbReference type="PROSITE" id="PS50172">
    <property type="entry name" value="BRCT"/>
    <property type="match status" value="1"/>
</dbReference>
<name>A0ABT1C5A1_9HYPH</name>
<evidence type="ECO:0000256" key="12">
    <source>
        <dbReference type="HAMAP-Rule" id="MF_01588"/>
    </source>
</evidence>
<feature type="binding site" evidence="12">
    <location>
        <position position="470"/>
    </location>
    <ligand>
        <name>Zn(2+)</name>
        <dbReference type="ChEBI" id="CHEBI:29105"/>
    </ligand>
</feature>
<comment type="catalytic activity">
    <reaction evidence="11 12">
        <text>NAD(+) + (deoxyribonucleotide)n-3'-hydroxyl + 5'-phospho-(deoxyribonucleotide)m = (deoxyribonucleotide)n+m + AMP + beta-nicotinamide D-nucleotide.</text>
        <dbReference type="EC" id="6.5.1.2"/>
    </reaction>
</comment>
<dbReference type="CDD" id="cd00114">
    <property type="entry name" value="LIGANc"/>
    <property type="match status" value="1"/>
</dbReference>
<keyword evidence="6 12" id="KW-0862">Zinc</keyword>
<dbReference type="SMART" id="SM00278">
    <property type="entry name" value="HhH1"/>
    <property type="match status" value="2"/>
</dbReference>
<dbReference type="InterPro" id="IPR012340">
    <property type="entry name" value="NA-bd_OB-fold"/>
</dbReference>
<feature type="region of interest" description="Disordered" evidence="13">
    <location>
        <begin position="203"/>
        <end position="233"/>
    </location>
</feature>
<dbReference type="SUPFAM" id="SSF52113">
    <property type="entry name" value="BRCT domain"/>
    <property type="match status" value="1"/>
</dbReference>
<dbReference type="InterPro" id="IPR018239">
    <property type="entry name" value="DNA_ligase_AS"/>
</dbReference>
<evidence type="ECO:0000256" key="11">
    <source>
        <dbReference type="ARBA" id="ARBA00034005"/>
    </source>
</evidence>
<organism evidence="15 16">
    <name type="scientific">Mesorhizobium liriopis</name>
    <dbReference type="NCBI Taxonomy" id="2953882"/>
    <lineage>
        <taxon>Bacteria</taxon>
        <taxon>Pseudomonadati</taxon>
        <taxon>Pseudomonadota</taxon>
        <taxon>Alphaproteobacteria</taxon>
        <taxon>Hyphomicrobiales</taxon>
        <taxon>Phyllobacteriaceae</taxon>
        <taxon>Mesorhizobium</taxon>
    </lineage>
</organism>
<keyword evidence="2 12" id="KW-0436">Ligase</keyword>
<dbReference type="SUPFAM" id="SSF50249">
    <property type="entry name" value="Nucleic acid-binding proteins"/>
    <property type="match status" value="1"/>
</dbReference>
<evidence type="ECO:0000256" key="5">
    <source>
        <dbReference type="ARBA" id="ARBA00022763"/>
    </source>
</evidence>
<dbReference type="Pfam" id="PF03119">
    <property type="entry name" value="DNA_ligase_ZBD"/>
    <property type="match status" value="1"/>
</dbReference>
<dbReference type="Gene3D" id="1.10.287.610">
    <property type="entry name" value="Helix hairpin bin"/>
    <property type="match status" value="1"/>
</dbReference>
<feature type="binding site" evidence="12">
    <location>
        <position position="467"/>
    </location>
    <ligand>
        <name>Zn(2+)</name>
        <dbReference type="ChEBI" id="CHEBI:29105"/>
    </ligand>
</feature>
<evidence type="ECO:0000256" key="7">
    <source>
        <dbReference type="ARBA" id="ARBA00022842"/>
    </source>
</evidence>
<dbReference type="Gene3D" id="2.40.50.140">
    <property type="entry name" value="Nucleic acid-binding proteins"/>
    <property type="match status" value="1"/>
</dbReference>
<keyword evidence="7 12" id="KW-0460">Magnesium</keyword>
<feature type="binding site" evidence="12">
    <location>
        <position position="151"/>
    </location>
    <ligand>
        <name>NAD(+)</name>
        <dbReference type="ChEBI" id="CHEBI:57540"/>
    </ligand>
</feature>
<evidence type="ECO:0000256" key="6">
    <source>
        <dbReference type="ARBA" id="ARBA00022833"/>
    </source>
</evidence>
<dbReference type="Gene3D" id="6.20.10.30">
    <property type="match status" value="1"/>
</dbReference>
<dbReference type="InterPro" id="IPR041663">
    <property type="entry name" value="DisA/LigA_HHH"/>
</dbReference>
<dbReference type="SUPFAM" id="SSF56091">
    <property type="entry name" value="DNA ligase/mRNA capping enzyme, catalytic domain"/>
    <property type="match status" value="1"/>
</dbReference>
<comment type="cofactor">
    <cofactor evidence="12">
        <name>Mg(2+)</name>
        <dbReference type="ChEBI" id="CHEBI:18420"/>
    </cofactor>
    <cofactor evidence="12">
        <name>Mn(2+)</name>
        <dbReference type="ChEBI" id="CHEBI:29035"/>
    </cofactor>
</comment>
<evidence type="ECO:0000256" key="13">
    <source>
        <dbReference type="SAM" id="MobiDB-lite"/>
    </source>
</evidence>
<dbReference type="SUPFAM" id="SSF47781">
    <property type="entry name" value="RuvA domain 2-like"/>
    <property type="match status" value="2"/>
</dbReference>
<dbReference type="InterPro" id="IPR003583">
    <property type="entry name" value="Hlx-hairpin-Hlx_DNA-bd_motif"/>
</dbReference>
<dbReference type="Gene3D" id="1.10.150.20">
    <property type="entry name" value="5' to 3' exonuclease, C-terminal subdomain"/>
    <property type="match status" value="2"/>
</dbReference>
<dbReference type="CDD" id="cd17748">
    <property type="entry name" value="BRCT_DNA_ligase_like"/>
    <property type="match status" value="1"/>
</dbReference>
<dbReference type="InterPro" id="IPR010994">
    <property type="entry name" value="RuvA_2-like"/>
</dbReference>
<comment type="caution">
    <text evidence="12">Lacks conserved residue(s) required for the propagation of feature annotation.</text>
</comment>
<evidence type="ECO:0000259" key="14">
    <source>
        <dbReference type="PROSITE" id="PS50172"/>
    </source>
</evidence>
<dbReference type="InterPro" id="IPR004150">
    <property type="entry name" value="NAD_DNA_ligase_OB"/>
</dbReference>
<dbReference type="EMBL" id="JAMXQS010000004">
    <property type="protein sequence ID" value="MCO6050007.1"/>
    <property type="molecule type" value="Genomic_DNA"/>
</dbReference>
<feature type="binding site" evidence="12">
    <location>
        <begin position="94"/>
        <end position="95"/>
    </location>
    <ligand>
        <name>NAD(+)</name>
        <dbReference type="ChEBI" id="CHEBI:57540"/>
    </ligand>
</feature>
<accession>A0ABT1C5A1</accession>
<dbReference type="Pfam" id="PF03120">
    <property type="entry name" value="OB_DNA_ligase"/>
    <property type="match status" value="1"/>
</dbReference>
<evidence type="ECO:0000256" key="8">
    <source>
        <dbReference type="ARBA" id="ARBA00023027"/>
    </source>
</evidence>
<dbReference type="Pfam" id="PF12826">
    <property type="entry name" value="HHH_2"/>
    <property type="match status" value="1"/>
</dbReference>
<evidence type="ECO:0000313" key="15">
    <source>
        <dbReference type="EMBL" id="MCO6050007.1"/>
    </source>
</evidence>
<keyword evidence="16" id="KW-1185">Reference proteome</keyword>
<gene>
    <name evidence="12 15" type="primary">ligA</name>
    <name evidence="15" type="ORF">NGM99_09400</name>
</gene>
<feature type="compositionally biased region" description="Acidic residues" evidence="13">
    <location>
        <begin position="216"/>
        <end position="226"/>
    </location>
</feature>
<reference evidence="15 16" key="1">
    <citation type="submission" date="2022-06" db="EMBL/GenBank/DDBJ databases">
        <title>Mesorhizobium sp. strain RP14 Genome sequencing and assembly.</title>
        <authorList>
            <person name="Kim I."/>
        </authorList>
    </citation>
    <scope>NUCLEOTIDE SEQUENCE [LARGE SCALE GENOMIC DNA]</scope>
    <source>
        <strain evidence="16">RP14(2022)</strain>
    </source>
</reference>
<keyword evidence="9 12" id="KW-0234">DNA repair</keyword>
<dbReference type="PROSITE" id="PS01055">
    <property type="entry name" value="DNA_LIGASE_N1"/>
    <property type="match status" value="1"/>
</dbReference>
<dbReference type="Gene3D" id="3.40.50.10190">
    <property type="entry name" value="BRCT domain"/>
    <property type="match status" value="1"/>
</dbReference>
<dbReference type="Pfam" id="PF00533">
    <property type="entry name" value="BRCT"/>
    <property type="match status" value="1"/>
</dbReference>
<dbReference type="PIRSF" id="PIRSF001604">
    <property type="entry name" value="LigA"/>
    <property type="match status" value="1"/>
</dbReference>
<dbReference type="InterPro" id="IPR001679">
    <property type="entry name" value="DNA_ligase"/>
</dbReference>
<dbReference type="HAMAP" id="MF_01588">
    <property type="entry name" value="DNA_ligase_A"/>
    <property type="match status" value="1"/>
</dbReference>
<evidence type="ECO:0000256" key="9">
    <source>
        <dbReference type="ARBA" id="ARBA00023204"/>
    </source>
</evidence>
<feature type="binding site" evidence="12">
    <location>
        <begin position="45"/>
        <end position="49"/>
    </location>
    <ligand>
        <name>NAD(+)</name>
        <dbReference type="ChEBI" id="CHEBI:57540"/>
    </ligand>
</feature>
<dbReference type="Pfam" id="PF01653">
    <property type="entry name" value="DNA_ligase_aden"/>
    <property type="match status" value="2"/>
</dbReference>
<keyword evidence="10 12" id="KW-0464">Manganese</keyword>
<comment type="function">
    <text evidence="1 12">DNA ligase that catalyzes the formation of phosphodiester linkages between 5'-phosphoryl and 3'-hydroxyl groups in double-stranded DNA using NAD as a coenzyme and as the energy source for the reaction. It is essential for DNA replication and repair of damaged DNA.</text>
</comment>
<dbReference type="EC" id="6.5.1.2" evidence="12"/>
<evidence type="ECO:0000313" key="16">
    <source>
        <dbReference type="Proteomes" id="UP001205906"/>
    </source>
</evidence>
<protein>
    <recommendedName>
        <fullName evidence="12">DNA ligase</fullName>
        <ecNumber evidence="12">6.5.1.2</ecNumber>
    </recommendedName>
    <alternativeName>
        <fullName evidence="12">Polydeoxyribonucleotide synthase [NAD(+)]</fullName>
    </alternativeName>
</protein>
<dbReference type="SMART" id="SM00532">
    <property type="entry name" value="LIGANc"/>
    <property type="match status" value="1"/>
</dbReference>
<proteinExistence type="inferred from homology"/>
<dbReference type="InterPro" id="IPR001357">
    <property type="entry name" value="BRCT_dom"/>
</dbReference>
<dbReference type="RefSeq" id="WP_252818252.1">
    <property type="nucleotide sequence ID" value="NZ_JAMXQS010000004.1"/>
</dbReference>
<feature type="binding site" evidence="12">
    <location>
        <position position="362"/>
    </location>
    <ligand>
        <name>NAD(+)</name>
        <dbReference type="ChEBI" id="CHEBI:57540"/>
    </ligand>
</feature>
<comment type="similarity">
    <text evidence="12">Belongs to the NAD-dependent DNA ligase family. LigA subfamily.</text>
</comment>
<keyword evidence="5 12" id="KW-0227">DNA damage</keyword>
<dbReference type="InterPro" id="IPR013840">
    <property type="entry name" value="DNAligase_N"/>
</dbReference>
<keyword evidence="4 12" id="KW-0479">Metal-binding</keyword>
<dbReference type="Gene3D" id="3.30.470.30">
    <property type="entry name" value="DNA ligase/mRNA capping enzyme"/>
    <property type="match status" value="1"/>
</dbReference>
<dbReference type="GO" id="GO:0003911">
    <property type="term" value="F:DNA ligase (NAD+) activity"/>
    <property type="evidence" value="ECO:0007669"/>
    <property type="project" value="UniProtKB-EC"/>
</dbReference>
<evidence type="ECO:0000256" key="3">
    <source>
        <dbReference type="ARBA" id="ARBA00022705"/>
    </source>
</evidence>
<feature type="binding site" evidence="12">
    <location>
        <position position="497"/>
    </location>
    <ligand>
        <name>Zn(2+)</name>
        <dbReference type="ChEBI" id="CHEBI:29105"/>
    </ligand>
</feature>
<evidence type="ECO:0000256" key="4">
    <source>
        <dbReference type="ARBA" id="ARBA00022723"/>
    </source>
</evidence>
<dbReference type="Proteomes" id="UP001205906">
    <property type="component" value="Unassembled WGS sequence"/>
</dbReference>
<dbReference type="InterPro" id="IPR004149">
    <property type="entry name" value="Znf_DNAligase_C4"/>
</dbReference>
<comment type="caution">
    <text evidence="15">The sequence shown here is derived from an EMBL/GenBank/DDBJ whole genome shotgun (WGS) entry which is preliminary data.</text>
</comment>
<keyword evidence="3 12" id="KW-0235">DNA replication</keyword>